<evidence type="ECO:0000313" key="7">
    <source>
        <dbReference type="EMBL" id="RAL20488.1"/>
    </source>
</evidence>
<evidence type="ECO:0000256" key="4">
    <source>
        <dbReference type="PIRSR" id="PIRSR620019-1"/>
    </source>
</evidence>
<keyword evidence="3" id="KW-0450">Lipoyl</keyword>
<dbReference type="GO" id="GO:0016740">
    <property type="term" value="F:transferase activity"/>
    <property type="evidence" value="ECO:0007669"/>
    <property type="project" value="UniProtKB-KW"/>
</dbReference>
<organism evidence="7 8">
    <name type="scientific">Lujinxingia litoralis</name>
    <dbReference type="NCBI Taxonomy" id="2211119"/>
    <lineage>
        <taxon>Bacteria</taxon>
        <taxon>Deltaproteobacteria</taxon>
        <taxon>Bradymonadales</taxon>
        <taxon>Lujinxingiaceae</taxon>
        <taxon>Lujinxingia</taxon>
    </lineage>
</organism>
<name>A0A328C1J1_9DELT</name>
<dbReference type="InterPro" id="IPR018357">
    <property type="entry name" value="Hexapep_transf_CS"/>
</dbReference>
<gene>
    <name evidence="7" type="ORF">DL240_16925</name>
</gene>
<dbReference type="PANTHER" id="PTHR43300:SF7">
    <property type="entry name" value="UDP-N-ACETYLBACILLOSAMINE N-ACETYLTRANSFERASE"/>
    <property type="match status" value="1"/>
</dbReference>
<dbReference type="PANTHER" id="PTHR43300">
    <property type="entry name" value="ACETYLTRANSFERASE"/>
    <property type="match status" value="1"/>
</dbReference>
<dbReference type="CDD" id="cd06849">
    <property type="entry name" value="lipoyl_domain"/>
    <property type="match status" value="1"/>
</dbReference>
<dbReference type="PROSITE" id="PS00101">
    <property type="entry name" value="HEXAPEP_TRANSFERASES"/>
    <property type="match status" value="1"/>
</dbReference>
<reference evidence="7 8" key="1">
    <citation type="submission" date="2018-05" db="EMBL/GenBank/DDBJ databases">
        <title>Lujinxingia marina gen. nov. sp. nov., a new facultative anaerobic member of the class Deltaproteobacteria, and proposal of Lujinxingaceae fam. nov.</title>
        <authorList>
            <person name="Li C.-M."/>
        </authorList>
    </citation>
    <scope>NUCLEOTIDE SEQUENCE [LARGE SCALE GENOMIC DNA]</scope>
    <source>
        <strain evidence="7 8">B210</strain>
    </source>
</reference>
<dbReference type="Pfam" id="PF17836">
    <property type="entry name" value="PglD_N"/>
    <property type="match status" value="1"/>
</dbReference>
<dbReference type="SUPFAM" id="SSF51230">
    <property type="entry name" value="Single hybrid motif"/>
    <property type="match status" value="1"/>
</dbReference>
<dbReference type="AlphaFoldDB" id="A0A328C1J1"/>
<dbReference type="InterPro" id="IPR003016">
    <property type="entry name" value="2-oxoA_DH_lipoyl-BS"/>
</dbReference>
<dbReference type="PRINTS" id="PR01490">
    <property type="entry name" value="RTXTOXIND"/>
</dbReference>
<dbReference type="OrthoDB" id="9801456at2"/>
<keyword evidence="8" id="KW-1185">Reference proteome</keyword>
<evidence type="ECO:0000256" key="2">
    <source>
        <dbReference type="ARBA" id="ARBA00022737"/>
    </source>
</evidence>
<proteinExistence type="predicted"/>
<evidence type="ECO:0000313" key="8">
    <source>
        <dbReference type="Proteomes" id="UP000249169"/>
    </source>
</evidence>
<dbReference type="Proteomes" id="UP000249169">
    <property type="component" value="Unassembled WGS sequence"/>
</dbReference>
<feature type="active site" description="Proton acceptor" evidence="4">
    <location>
        <position position="300"/>
    </location>
</feature>
<dbReference type="Gene3D" id="2.40.50.100">
    <property type="match status" value="1"/>
</dbReference>
<dbReference type="EMBL" id="QHKO01000010">
    <property type="protein sequence ID" value="RAL20488.1"/>
    <property type="molecule type" value="Genomic_DNA"/>
</dbReference>
<dbReference type="PROSITE" id="PS00189">
    <property type="entry name" value="LIPOYL"/>
    <property type="match status" value="1"/>
</dbReference>
<keyword evidence="1" id="KW-0808">Transferase</keyword>
<dbReference type="InterPro" id="IPR011004">
    <property type="entry name" value="Trimer_LpxA-like_sf"/>
</dbReference>
<dbReference type="InterPro" id="IPR050179">
    <property type="entry name" value="Trans_hexapeptide_repeat"/>
</dbReference>
<feature type="binding site" evidence="5">
    <location>
        <position position="309"/>
    </location>
    <ligand>
        <name>acetyl-CoA</name>
        <dbReference type="ChEBI" id="CHEBI:57288"/>
    </ligand>
</feature>
<protein>
    <recommendedName>
        <fullName evidence="6">Lipoyl-binding domain-containing protein</fullName>
    </recommendedName>
</protein>
<dbReference type="InterPro" id="IPR041561">
    <property type="entry name" value="PglD_N"/>
</dbReference>
<dbReference type="PROSITE" id="PS50968">
    <property type="entry name" value="BIOTINYL_LIPOYL"/>
    <property type="match status" value="1"/>
</dbReference>
<dbReference type="Gene3D" id="3.40.50.20">
    <property type="match status" value="1"/>
</dbReference>
<feature type="domain" description="Lipoyl-binding" evidence="6">
    <location>
        <begin position="1"/>
        <end position="76"/>
    </location>
</feature>
<sequence length="367" mass="38382">MEWVYIPMLNANEDEAEVVDVLVEEGQKVSRGDVLCTLESTKATADVEAPSAGYVRALAFSSGQRARVGQPLCALTETMEEAVHVSSPQVPPAPVDDLPRATRRAAALASEYDVDLRAIPHQGILTERDILAHLGESPGALRAPGDQATATPAVEVGAGGQAIVIYGAGGHARVVIDMVREGRRDLRIVGIVDDSPDRPSEVLGVPVLGDASTFAELRERGVRLAALGVGAVTHNALRAELFSRLRREGFILPNLIHPRACVEPSVLMGQGNQIFAGAVVSSCVSLGDNTVINSNVVVSHDCVIDDHVHLTPGALLAGGVQVGARSVIGMGVTIFLGVQVGADVVIGNGSHILTDVADQQVIRPSLS</sequence>
<comment type="caution">
    <text evidence="7">The sequence shown here is derived from an EMBL/GenBank/DDBJ whole genome shotgun (WGS) entry which is preliminary data.</text>
</comment>
<evidence type="ECO:0000256" key="1">
    <source>
        <dbReference type="ARBA" id="ARBA00022679"/>
    </source>
</evidence>
<evidence type="ECO:0000256" key="3">
    <source>
        <dbReference type="ARBA" id="ARBA00022823"/>
    </source>
</evidence>
<dbReference type="Gene3D" id="2.160.10.10">
    <property type="entry name" value="Hexapeptide repeat proteins"/>
    <property type="match status" value="1"/>
</dbReference>
<dbReference type="NCBIfam" id="TIGR03570">
    <property type="entry name" value="NeuD_NnaD"/>
    <property type="match status" value="1"/>
</dbReference>
<evidence type="ECO:0000259" key="6">
    <source>
        <dbReference type="PROSITE" id="PS50968"/>
    </source>
</evidence>
<evidence type="ECO:0000256" key="5">
    <source>
        <dbReference type="PIRSR" id="PIRSR620019-2"/>
    </source>
</evidence>
<dbReference type="CDD" id="cd03360">
    <property type="entry name" value="LbH_AT_putative"/>
    <property type="match status" value="1"/>
</dbReference>
<keyword evidence="2" id="KW-0677">Repeat</keyword>
<dbReference type="InterPro" id="IPR000089">
    <property type="entry name" value="Biotin_lipoyl"/>
</dbReference>
<dbReference type="InterPro" id="IPR011053">
    <property type="entry name" value="Single_hybrid_motif"/>
</dbReference>
<dbReference type="Pfam" id="PF00364">
    <property type="entry name" value="Biotin_lipoyl"/>
    <property type="match status" value="1"/>
</dbReference>
<feature type="site" description="Increases basicity of active site His" evidence="4">
    <location>
        <position position="301"/>
    </location>
</feature>
<dbReference type="SUPFAM" id="SSF51161">
    <property type="entry name" value="Trimeric LpxA-like enzymes"/>
    <property type="match status" value="1"/>
</dbReference>
<dbReference type="RefSeq" id="WP_111731084.1">
    <property type="nucleotide sequence ID" value="NZ_QHKO01000010.1"/>
</dbReference>
<accession>A0A328C1J1</accession>
<dbReference type="InterPro" id="IPR020019">
    <property type="entry name" value="AcTrfase_PglD-like"/>
</dbReference>